<proteinExistence type="predicted"/>
<feature type="non-terminal residue" evidence="1">
    <location>
        <position position="1"/>
    </location>
</feature>
<gene>
    <name evidence="1" type="ORF">DHETER_LOCUS14679</name>
</gene>
<organism evidence="1 2">
    <name type="scientific">Dentiscutata heterogama</name>
    <dbReference type="NCBI Taxonomy" id="1316150"/>
    <lineage>
        <taxon>Eukaryota</taxon>
        <taxon>Fungi</taxon>
        <taxon>Fungi incertae sedis</taxon>
        <taxon>Mucoromycota</taxon>
        <taxon>Glomeromycotina</taxon>
        <taxon>Glomeromycetes</taxon>
        <taxon>Diversisporales</taxon>
        <taxon>Gigasporaceae</taxon>
        <taxon>Dentiscutata</taxon>
    </lineage>
</organism>
<keyword evidence="2" id="KW-1185">Reference proteome</keyword>
<dbReference type="EMBL" id="CAJVPU010046484">
    <property type="protein sequence ID" value="CAG8751702.1"/>
    <property type="molecule type" value="Genomic_DNA"/>
</dbReference>
<dbReference type="Proteomes" id="UP000789702">
    <property type="component" value="Unassembled WGS sequence"/>
</dbReference>
<sequence>KDEIDKLDDKYLIKDKQTLYSLYEQRINDLQNPVPKRLASENDQPITEYPNKNTDNATLIRNNRGTAVVQINFIINESKKTLNADDLKKFGRVQTNEVYSKIQKVHNSAKDGKLY</sequence>
<comment type="caution">
    <text evidence="1">The sequence shown here is derived from an EMBL/GenBank/DDBJ whole genome shotgun (WGS) entry which is preliminary data.</text>
</comment>
<evidence type="ECO:0000313" key="2">
    <source>
        <dbReference type="Proteomes" id="UP000789702"/>
    </source>
</evidence>
<reference evidence="1" key="1">
    <citation type="submission" date="2021-06" db="EMBL/GenBank/DDBJ databases">
        <authorList>
            <person name="Kallberg Y."/>
            <person name="Tangrot J."/>
            <person name="Rosling A."/>
        </authorList>
    </citation>
    <scope>NUCLEOTIDE SEQUENCE</scope>
    <source>
        <strain evidence="1">IL203A</strain>
    </source>
</reference>
<accession>A0ACA9QGW8</accession>
<name>A0ACA9QGW8_9GLOM</name>
<evidence type="ECO:0000313" key="1">
    <source>
        <dbReference type="EMBL" id="CAG8751702.1"/>
    </source>
</evidence>
<protein>
    <submittedName>
        <fullName evidence="1">12014_t:CDS:1</fullName>
    </submittedName>
</protein>